<organism evidence="6 7">
    <name type="scientific">Acetivibrio straminisolvens JCM 21531</name>
    <dbReference type="NCBI Taxonomy" id="1294263"/>
    <lineage>
        <taxon>Bacteria</taxon>
        <taxon>Bacillati</taxon>
        <taxon>Bacillota</taxon>
        <taxon>Clostridia</taxon>
        <taxon>Eubacteriales</taxon>
        <taxon>Oscillospiraceae</taxon>
        <taxon>Acetivibrio</taxon>
    </lineage>
</organism>
<dbReference type="PANTHER" id="PTHR42743">
    <property type="entry name" value="AMINO-ACID AMINOTRANSFERASE"/>
    <property type="match status" value="1"/>
</dbReference>
<keyword evidence="7" id="KW-1185">Reference proteome</keyword>
<dbReference type="PANTHER" id="PTHR42743:SF11">
    <property type="entry name" value="AMINODEOXYCHORISMATE LYASE"/>
    <property type="match status" value="1"/>
</dbReference>
<dbReference type="InterPro" id="IPR001544">
    <property type="entry name" value="Aminotrans_IV"/>
</dbReference>
<dbReference type="GO" id="GO:0008652">
    <property type="term" value="P:amino acid biosynthetic process"/>
    <property type="evidence" value="ECO:0007669"/>
    <property type="project" value="UniProtKB-ARBA"/>
</dbReference>
<dbReference type="Gene3D" id="3.20.10.10">
    <property type="entry name" value="D-amino Acid Aminotransferase, subunit A, domain 2"/>
    <property type="match status" value="1"/>
</dbReference>
<dbReference type="InterPro" id="IPR036038">
    <property type="entry name" value="Aminotransferase-like"/>
</dbReference>
<protein>
    <submittedName>
        <fullName evidence="6">Aminodeoxychorismate lyase</fullName>
    </submittedName>
</protein>
<evidence type="ECO:0000256" key="2">
    <source>
        <dbReference type="ARBA" id="ARBA00009320"/>
    </source>
</evidence>
<evidence type="ECO:0000256" key="3">
    <source>
        <dbReference type="ARBA" id="ARBA00022898"/>
    </source>
</evidence>
<keyword evidence="3 5" id="KW-0663">Pyridoxal phosphate</keyword>
<proteinExistence type="inferred from homology"/>
<dbReference type="GO" id="GO:0046394">
    <property type="term" value="P:carboxylic acid biosynthetic process"/>
    <property type="evidence" value="ECO:0007669"/>
    <property type="project" value="UniProtKB-ARBA"/>
</dbReference>
<accession>W4V6L7</accession>
<dbReference type="SUPFAM" id="SSF56752">
    <property type="entry name" value="D-aminoacid aminotransferase-like PLP-dependent enzymes"/>
    <property type="match status" value="1"/>
</dbReference>
<gene>
    <name evidence="6" type="ORF">JCM21531_2314</name>
</gene>
<dbReference type="InterPro" id="IPR050571">
    <property type="entry name" value="Class-IV_PLP-Dep_Aminotrnsfr"/>
</dbReference>
<dbReference type="InterPro" id="IPR043131">
    <property type="entry name" value="BCAT-like_N"/>
</dbReference>
<evidence type="ECO:0000256" key="5">
    <source>
        <dbReference type="RuleBase" id="RU004516"/>
    </source>
</evidence>
<dbReference type="EMBL" id="BAVR01000025">
    <property type="protein sequence ID" value="GAE88836.1"/>
    <property type="molecule type" value="Genomic_DNA"/>
</dbReference>
<dbReference type="Pfam" id="PF01063">
    <property type="entry name" value="Aminotran_4"/>
    <property type="match status" value="1"/>
</dbReference>
<dbReference type="Proteomes" id="UP000019109">
    <property type="component" value="Unassembled WGS sequence"/>
</dbReference>
<dbReference type="InterPro" id="IPR018300">
    <property type="entry name" value="Aminotrans_IV_CS"/>
</dbReference>
<dbReference type="AlphaFoldDB" id="W4V6L7"/>
<comment type="caution">
    <text evidence="6">The sequence shown here is derived from an EMBL/GenBank/DDBJ whole genome shotgun (WGS) entry which is preliminary data.</text>
</comment>
<dbReference type="OrthoDB" id="9805628at2"/>
<dbReference type="PROSITE" id="PS00770">
    <property type="entry name" value="AA_TRANSFER_CLASS_4"/>
    <property type="match status" value="1"/>
</dbReference>
<evidence type="ECO:0000256" key="1">
    <source>
        <dbReference type="ARBA" id="ARBA00001933"/>
    </source>
</evidence>
<dbReference type="RefSeq" id="WP_094184767.1">
    <property type="nucleotide sequence ID" value="NZ_BAVR01000025.1"/>
</dbReference>
<comment type="similarity">
    <text evidence="2 4">Belongs to the class-IV pyridoxal-phosphate-dependent aminotransferase family.</text>
</comment>
<keyword evidence="6" id="KW-0456">Lyase</keyword>
<evidence type="ECO:0000256" key="4">
    <source>
        <dbReference type="RuleBase" id="RU004106"/>
    </source>
</evidence>
<name>W4V6L7_9FIRM</name>
<comment type="cofactor">
    <cofactor evidence="1 5">
        <name>pyridoxal 5'-phosphate</name>
        <dbReference type="ChEBI" id="CHEBI:597326"/>
    </cofactor>
</comment>
<reference evidence="6" key="1">
    <citation type="journal article" date="2014" name="Genome Announc.">
        <title>Draft Genome Sequence of Clostridium straminisolvens Strain JCM 21531T, Isolated from a Cellulose-Degrading Bacterial Community.</title>
        <authorList>
            <person name="Yuki M."/>
            <person name="Oshima K."/>
            <person name="Suda W."/>
            <person name="Sakamoto M."/>
            <person name="Kitamura K."/>
            <person name="Iida T."/>
            <person name="Hattori M."/>
            <person name="Ohkuma M."/>
        </authorList>
    </citation>
    <scope>NUCLEOTIDE SEQUENCE [LARGE SCALE GENOMIC DNA]</scope>
    <source>
        <strain evidence="6">JCM 21531</strain>
    </source>
</reference>
<sequence length="264" mass="29933">MECFNGIKIEDFAVLYGFSLFETFFVDEYGRVFLLEKHIDRLFNSMAHFGFETGFTKDNLMSMVMDYIKKYDLKNVILRLTVTYGNKNKGIEPAVFFSTRENTYKKAIYEKGFKLMVSGLVKNAGSPVIAHKTGNYLENYMEGQRALKNGFDDVIFLNTKSEITETSKSNIFFVRDGKLYTPHVSSGLLPGIIRQWVLKKSKEIGVICEEGRYSLELLLSAEEVFVTNSVIGIVPVNSIENKGIGSEIPGKLTGLLMRELENVM</sequence>
<dbReference type="CDD" id="cd00449">
    <property type="entry name" value="PLPDE_IV"/>
    <property type="match status" value="1"/>
</dbReference>
<dbReference type="GO" id="GO:0005829">
    <property type="term" value="C:cytosol"/>
    <property type="evidence" value="ECO:0007669"/>
    <property type="project" value="TreeGrafter"/>
</dbReference>
<dbReference type="STRING" id="1294263.JCM21531_2314"/>
<dbReference type="Gene3D" id="3.30.470.10">
    <property type="match status" value="1"/>
</dbReference>
<dbReference type="GO" id="GO:0016829">
    <property type="term" value="F:lyase activity"/>
    <property type="evidence" value="ECO:0007669"/>
    <property type="project" value="UniProtKB-KW"/>
</dbReference>
<evidence type="ECO:0000313" key="6">
    <source>
        <dbReference type="EMBL" id="GAE88836.1"/>
    </source>
</evidence>
<dbReference type="FunFam" id="3.20.10.10:FF:000002">
    <property type="entry name" value="D-alanine aminotransferase"/>
    <property type="match status" value="1"/>
</dbReference>
<dbReference type="InterPro" id="IPR043132">
    <property type="entry name" value="BCAT-like_C"/>
</dbReference>
<evidence type="ECO:0000313" key="7">
    <source>
        <dbReference type="Proteomes" id="UP000019109"/>
    </source>
</evidence>